<evidence type="ECO:0000256" key="6">
    <source>
        <dbReference type="ARBA" id="ARBA00012216"/>
    </source>
</evidence>
<keyword evidence="10 21" id="KW-0547">Nucleotide-binding</keyword>
<comment type="cofactor">
    <cofactor evidence="22">
        <name>Mg(2+)</name>
        <dbReference type="ChEBI" id="CHEBI:18420"/>
    </cofactor>
    <cofactor evidence="22">
        <name>Mn(2+)</name>
        <dbReference type="ChEBI" id="CHEBI:29035"/>
    </cofactor>
    <text evidence="22">Binds 2 magnesium or manganese ions per subunit.</text>
</comment>
<feature type="binding site" evidence="22">
    <location>
        <position position="291"/>
    </location>
    <ligand>
        <name>Mg(2+)</name>
        <dbReference type="ChEBI" id="CHEBI:18420"/>
        <label>1</label>
    </ligand>
</feature>
<accession>A0A806KMK6</accession>
<dbReference type="InterPro" id="IPR011761">
    <property type="entry name" value="ATP-grasp"/>
</dbReference>
<feature type="binding site" evidence="22">
    <location>
        <position position="307"/>
    </location>
    <ligand>
        <name>Mg(2+)</name>
        <dbReference type="ChEBI" id="CHEBI:18420"/>
        <label>2</label>
    </ligand>
</feature>
<evidence type="ECO:0000256" key="21">
    <source>
        <dbReference type="PIRSR" id="PIRSR039102-2"/>
    </source>
</evidence>
<comment type="cofactor">
    <cofactor evidence="1">
        <name>Mn(2+)</name>
        <dbReference type="ChEBI" id="CHEBI:29035"/>
    </cofactor>
</comment>
<dbReference type="EC" id="6.3.2.4" evidence="6 19"/>
<comment type="function">
    <text evidence="2 19">Cell wall formation.</text>
</comment>
<feature type="domain" description="ATP-grasp" evidence="24">
    <location>
        <begin position="133"/>
        <end position="338"/>
    </location>
</feature>
<dbReference type="InterPro" id="IPR011095">
    <property type="entry name" value="Dala_Dala_lig_C"/>
</dbReference>
<dbReference type="InterPro" id="IPR011127">
    <property type="entry name" value="Dala_Dala_lig_N"/>
</dbReference>
<evidence type="ECO:0000256" key="20">
    <source>
        <dbReference type="PIRSR" id="PIRSR039102-1"/>
    </source>
</evidence>
<dbReference type="GO" id="GO:0008360">
    <property type="term" value="P:regulation of cell shape"/>
    <property type="evidence" value="ECO:0007669"/>
    <property type="project" value="UniProtKB-KW"/>
</dbReference>
<comment type="catalytic activity">
    <reaction evidence="17 19">
        <text>2 D-alanine + ATP = D-alanyl-D-alanine + ADP + phosphate + H(+)</text>
        <dbReference type="Rhea" id="RHEA:11224"/>
        <dbReference type="ChEBI" id="CHEBI:15378"/>
        <dbReference type="ChEBI" id="CHEBI:30616"/>
        <dbReference type="ChEBI" id="CHEBI:43474"/>
        <dbReference type="ChEBI" id="CHEBI:57416"/>
        <dbReference type="ChEBI" id="CHEBI:57822"/>
        <dbReference type="ChEBI" id="CHEBI:456216"/>
        <dbReference type="EC" id="6.3.2.4"/>
    </reaction>
</comment>
<feature type="binding site" evidence="21">
    <location>
        <position position="129"/>
    </location>
    <ligand>
        <name>ATP</name>
        <dbReference type="ChEBI" id="CHEBI:30616"/>
    </ligand>
</feature>
<evidence type="ECO:0000256" key="15">
    <source>
        <dbReference type="ARBA" id="ARBA00023211"/>
    </source>
</evidence>
<feature type="binding site" evidence="21">
    <location>
        <begin position="181"/>
        <end position="182"/>
    </location>
    <ligand>
        <name>ATP</name>
        <dbReference type="ChEBI" id="CHEBI:30616"/>
    </ligand>
</feature>
<gene>
    <name evidence="19" type="primary">ddl</name>
</gene>
<comment type="similarity">
    <text evidence="5 19">Belongs to the D-alanine--D-alanine ligase family.</text>
</comment>
<dbReference type="SUPFAM" id="SSF52440">
    <property type="entry name" value="PreATP-grasp domain"/>
    <property type="match status" value="1"/>
</dbReference>
<dbReference type="InterPro" id="IPR016185">
    <property type="entry name" value="PreATP-grasp_dom_sf"/>
</dbReference>
<comment type="pathway">
    <text evidence="4 19">Cell wall biogenesis; peptidoglycan biosynthesis.</text>
</comment>
<evidence type="ECO:0000256" key="7">
    <source>
        <dbReference type="ARBA" id="ARBA00022490"/>
    </source>
</evidence>
<dbReference type="FunFam" id="3.30.1490.20:FF:000007">
    <property type="entry name" value="D-alanine--D-alanine ligase"/>
    <property type="match status" value="1"/>
</dbReference>
<reference evidence="25" key="1">
    <citation type="submission" date="2012-03" db="EMBL/GenBank/DDBJ databases">
        <title>Functional metagenomics reveals considerable lignocellulase gene clusters in the gut microbiome of a wood-feeding higher termite.</title>
        <authorList>
            <person name="Liu N."/>
        </authorList>
    </citation>
    <scope>NUCLEOTIDE SEQUENCE</scope>
</reference>
<keyword evidence="7 19" id="KW-0963">Cytoplasm</keyword>
<evidence type="ECO:0000256" key="12">
    <source>
        <dbReference type="ARBA" id="ARBA00022842"/>
    </source>
</evidence>
<proteinExistence type="inferred from homology"/>
<dbReference type="GO" id="GO:0008716">
    <property type="term" value="F:D-alanine-D-alanine ligase activity"/>
    <property type="evidence" value="ECO:0007669"/>
    <property type="project" value="UniProtKB-UniRule"/>
</dbReference>
<feature type="active site" evidence="20">
    <location>
        <position position="181"/>
    </location>
</feature>
<comment type="pathway">
    <text evidence="18">Glycan biosynthesis.</text>
</comment>
<keyword evidence="9 22" id="KW-0479">Metal-binding</keyword>
<dbReference type="SUPFAM" id="SSF56059">
    <property type="entry name" value="Glutathione synthetase ATP-binding domain-like"/>
    <property type="match status" value="1"/>
</dbReference>
<dbReference type="InterPro" id="IPR000291">
    <property type="entry name" value="D-Ala_lig_Van_CS"/>
</dbReference>
<evidence type="ECO:0000256" key="14">
    <source>
        <dbReference type="ARBA" id="ARBA00022984"/>
    </source>
</evidence>
<sequence length="363" mass="39701">MERKTLTVGLLFGGESPEHEVSIVSAKSIARHLDRDRFQLVPIGVARNGVWAVLGDPFARLADGELPTKSDCQFLPLERGGEQFGLPDVFFNMIHGAGGEDGQIPGYLEMLKVPCTGAGRLALAAAMDKWIAKSIWESAGLPVTPYRAISEEAWNLDLRGFIGQCLELGLPLFVKPANTGSSVGIEKVKDAARLQQAINDAFRYDRRVLVERGIDAREIEVAVLGGYDPIVSAPGEVLVAGEFYDFADKYVDGKSSTQVPADLDHVTAQTIKDMTRRAFLSLDGYGLARVDFFLDRKTGDIYLNEINTIPGFTSISMFPKLLESAGLPYKEQIAMLIDLAISRHKQTAGKLAGYRSGSEWFKS</sequence>
<dbReference type="InterPro" id="IPR005905">
    <property type="entry name" value="D_ala_D_ala"/>
</dbReference>
<evidence type="ECO:0000256" key="17">
    <source>
        <dbReference type="ARBA" id="ARBA00047614"/>
    </source>
</evidence>
<evidence type="ECO:0000259" key="24">
    <source>
        <dbReference type="PROSITE" id="PS50975"/>
    </source>
</evidence>
<dbReference type="AlphaFoldDB" id="A0A806KMK6"/>
<keyword evidence="15 22" id="KW-0464">Manganese</keyword>
<dbReference type="PROSITE" id="PS00843">
    <property type="entry name" value="DALA_DALA_LIGASE_1"/>
    <property type="match status" value="1"/>
</dbReference>
<name>A0A806KMK6_9BACT</name>
<feature type="binding site" evidence="21">
    <location>
        <begin position="304"/>
        <end position="305"/>
    </location>
    <ligand>
        <name>ATP</name>
        <dbReference type="ChEBI" id="CHEBI:30616"/>
    </ligand>
</feature>
<evidence type="ECO:0000256" key="8">
    <source>
        <dbReference type="ARBA" id="ARBA00022598"/>
    </source>
</evidence>
<evidence type="ECO:0000313" key="25">
    <source>
        <dbReference type="EMBL" id="AGS53251.1"/>
    </source>
</evidence>
<dbReference type="Gene3D" id="3.30.470.20">
    <property type="entry name" value="ATP-grasp fold, B domain"/>
    <property type="match status" value="1"/>
</dbReference>
<feature type="active site" evidence="20">
    <location>
        <position position="18"/>
    </location>
</feature>
<evidence type="ECO:0000256" key="13">
    <source>
        <dbReference type="ARBA" id="ARBA00022960"/>
    </source>
</evidence>
<dbReference type="GO" id="GO:0071555">
    <property type="term" value="P:cell wall organization"/>
    <property type="evidence" value="ECO:0007669"/>
    <property type="project" value="UniProtKB-KW"/>
</dbReference>
<keyword evidence="16 19" id="KW-0961">Cell wall biogenesis/degradation</keyword>
<feature type="binding site" evidence="21">
    <location>
        <begin position="211"/>
        <end position="218"/>
    </location>
    <ligand>
        <name>ATP</name>
        <dbReference type="ChEBI" id="CHEBI:30616"/>
    </ligand>
</feature>
<keyword evidence="11 23" id="KW-0067">ATP-binding</keyword>
<dbReference type="NCBIfam" id="TIGR01205">
    <property type="entry name" value="D_ala_D_alaTIGR"/>
    <property type="match status" value="1"/>
</dbReference>
<evidence type="ECO:0000256" key="18">
    <source>
        <dbReference type="ARBA" id="ARBA00060592"/>
    </source>
</evidence>
<dbReference type="Gene3D" id="3.30.1490.20">
    <property type="entry name" value="ATP-grasp fold, A domain"/>
    <property type="match status" value="1"/>
</dbReference>
<organism evidence="25">
    <name type="scientific">uncultured bacterium contig00001</name>
    <dbReference type="NCBI Taxonomy" id="1181493"/>
    <lineage>
        <taxon>Bacteria</taxon>
        <taxon>environmental samples</taxon>
    </lineage>
</organism>
<dbReference type="PIRSF" id="PIRSF039102">
    <property type="entry name" value="Ddl/VanB"/>
    <property type="match status" value="1"/>
</dbReference>
<evidence type="ECO:0000256" key="5">
    <source>
        <dbReference type="ARBA" id="ARBA00010871"/>
    </source>
</evidence>
<dbReference type="EMBL" id="JQ844228">
    <property type="protein sequence ID" value="AGS53251.1"/>
    <property type="molecule type" value="Genomic_DNA"/>
</dbReference>
<keyword evidence="12 22" id="KW-0460">Magnesium</keyword>
<keyword evidence="14 19" id="KW-0573">Peptidoglycan synthesis</keyword>
<keyword evidence="8 19" id="KW-0436">Ligase</keyword>
<protein>
    <recommendedName>
        <fullName evidence="6 19">D-alanine--D-alanine ligase</fullName>
        <ecNumber evidence="6 19">6.3.2.4</ecNumber>
    </recommendedName>
    <alternativeName>
        <fullName evidence="19">D-Ala-D-Ala ligase</fullName>
    </alternativeName>
    <alternativeName>
        <fullName evidence="19">D-alanylalanine synthetase</fullName>
    </alternativeName>
</protein>
<dbReference type="GO" id="GO:0009252">
    <property type="term" value="P:peptidoglycan biosynthetic process"/>
    <property type="evidence" value="ECO:0007669"/>
    <property type="project" value="UniProtKB-UniRule"/>
</dbReference>
<evidence type="ECO:0000256" key="11">
    <source>
        <dbReference type="ARBA" id="ARBA00022840"/>
    </source>
</evidence>
<evidence type="ECO:0000256" key="22">
    <source>
        <dbReference type="PIRSR" id="PIRSR039102-3"/>
    </source>
</evidence>
<feature type="binding site" evidence="22">
    <location>
        <position position="305"/>
    </location>
    <ligand>
        <name>Mg(2+)</name>
        <dbReference type="ChEBI" id="CHEBI:18420"/>
        <label>2</label>
    </ligand>
</feature>
<dbReference type="NCBIfam" id="NF002528">
    <property type="entry name" value="PRK01966.1-4"/>
    <property type="match status" value="1"/>
</dbReference>
<dbReference type="PROSITE" id="PS50975">
    <property type="entry name" value="ATP_GRASP"/>
    <property type="match status" value="1"/>
</dbReference>
<dbReference type="GO" id="GO:0005524">
    <property type="term" value="F:ATP binding"/>
    <property type="evidence" value="ECO:0007669"/>
    <property type="project" value="UniProtKB-UniRule"/>
</dbReference>
<dbReference type="Pfam" id="PF07478">
    <property type="entry name" value="Dala_Dala_lig_C"/>
    <property type="match status" value="1"/>
</dbReference>
<evidence type="ECO:0000256" key="10">
    <source>
        <dbReference type="ARBA" id="ARBA00022741"/>
    </source>
</evidence>
<dbReference type="PANTHER" id="PTHR23132:SF25">
    <property type="entry name" value="D-ALANINE--D-ALANINE LIGASE A"/>
    <property type="match status" value="1"/>
</dbReference>
<evidence type="ECO:0000256" key="4">
    <source>
        <dbReference type="ARBA" id="ARBA00004752"/>
    </source>
</evidence>
<evidence type="ECO:0000256" key="3">
    <source>
        <dbReference type="ARBA" id="ARBA00004496"/>
    </source>
</evidence>
<keyword evidence="13 19" id="KW-0133">Cell shape</keyword>
<dbReference type="InterPro" id="IPR013815">
    <property type="entry name" value="ATP_grasp_subdomain_1"/>
</dbReference>
<dbReference type="UniPathway" id="UPA00219"/>
<dbReference type="HAMAP" id="MF_00047">
    <property type="entry name" value="Dala_Dala_lig"/>
    <property type="match status" value="1"/>
</dbReference>
<dbReference type="GO" id="GO:0046872">
    <property type="term" value="F:metal ion binding"/>
    <property type="evidence" value="ECO:0007669"/>
    <property type="project" value="UniProtKB-KW"/>
</dbReference>
<evidence type="ECO:0000256" key="2">
    <source>
        <dbReference type="ARBA" id="ARBA00003921"/>
    </source>
</evidence>
<dbReference type="PANTHER" id="PTHR23132">
    <property type="entry name" value="D-ALANINE--D-ALANINE LIGASE"/>
    <property type="match status" value="1"/>
</dbReference>
<feature type="active site" evidence="20">
    <location>
        <position position="316"/>
    </location>
</feature>
<evidence type="ECO:0000256" key="23">
    <source>
        <dbReference type="PROSITE-ProRule" id="PRU00409"/>
    </source>
</evidence>
<dbReference type="GO" id="GO:0005829">
    <property type="term" value="C:cytosol"/>
    <property type="evidence" value="ECO:0007669"/>
    <property type="project" value="TreeGrafter"/>
</dbReference>
<evidence type="ECO:0000256" key="16">
    <source>
        <dbReference type="ARBA" id="ARBA00023316"/>
    </source>
</evidence>
<comment type="subcellular location">
    <subcellularLocation>
        <location evidence="3 19">Cytoplasm</location>
    </subcellularLocation>
</comment>
<feature type="binding site" evidence="22">
    <location>
        <position position="305"/>
    </location>
    <ligand>
        <name>Mg(2+)</name>
        <dbReference type="ChEBI" id="CHEBI:18420"/>
        <label>1</label>
    </ligand>
</feature>
<evidence type="ECO:0000256" key="9">
    <source>
        <dbReference type="ARBA" id="ARBA00022723"/>
    </source>
</evidence>
<dbReference type="Gene3D" id="3.40.50.20">
    <property type="match status" value="1"/>
</dbReference>
<dbReference type="Pfam" id="PF01820">
    <property type="entry name" value="Dala_Dala_lig_N"/>
    <property type="match status" value="1"/>
</dbReference>
<evidence type="ECO:0000256" key="1">
    <source>
        <dbReference type="ARBA" id="ARBA00001936"/>
    </source>
</evidence>
<feature type="binding site" evidence="21">
    <location>
        <begin position="173"/>
        <end position="175"/>
    </location>
    <ligand>
        <name>ATP</name>
        <dbReference type="ChEBI" id="CHEBI:30616"/>
    </ligand>
</feature>
<evidence type="ECO:0000256" key="19">
    <source>
        <dbReference type="HAMAP-Rule" id="MF_00047"/>
    </source>
</evidence>
<dbReference type="PROSITE" id="PS00844">
    <property type="entry name" value="DALA_DALA_LIGASE_2"/>
    <property type="match status" value="1"/>
</dbReference>